<evidence type="ECO:0000313" key="3">
    <source>
        <dbReference type="EMBL" id="MBE9465432.1"/>
    </source>
</evidence>
<dbReference type="EMBL" id="JACYGY010000002">
    <property type="protein sequence ID" value="MBE9465432.1"/>
    <property type="molecule type" value="Genomic_DNA"/>
</dbReference>
<dbReference type="Pfam" id="PF12969">
    <property type="entry name" value="DUF3857"/>
    <property type="match status" value="1"/>
</dbReference>
<protein>
    <submittedName>
        <fullName evidence="3">DUF3857 domain-containing transglutaminase family protein</fullName>
    </submittedName>
</protein>
<dbReference type="Gene3D" id="2.60.40.3140">
    <property type="match status" value="1"/>
</dbReference>
<evidence type="ECO:0000313" key="4">
    <source>
        <dbReference type="Proteomes" id="UP000634134"/>
    </source>
</evidence>
<organism evidence="3 4">
    <name type="scientific">Dyadobacter subterraneus</name>
    <dbReference type="NCBI Taxonomy" id="2773304"/>
    <lineage>
        <taxon>Bacteria</taxon>
        <taxon>Pseudomonadati</taxon>
        <taxon>Bacteroidota</taxon>
        <taxon>Cytophagia</taxon>
        <taxon>Cytophagales</taxon>
        <taxon>Spirosomataceae</taxon>
        <taxon>Dyadobacter</taxon>
    </lineage>
</organism>
<dbReference type="InterPro" id="IPR002931">
    <property type="entry name" value="Transglutaminase-like"/>
</dbReference>
<feature type="domain" description="Transglutaminase-like" evidence="1">
    <location>
        <begin position="290"/>
        <end position="361"/>
    </location>
</feature>
<gene>
    <name evidence="3" type="ORF">IEE83_26415</name>
</gene>
<proteinExistence type="predicted"/>
<dbReference type="Proteomes" id="UP000634134">
    <property type="component" value="Unassembled WGS sequence"/>
</dbReference>
<dbReference type="Gene3D" id="2.60.120.1130">
    <property type="match status" value="1"/>
</dbReference>
<dbReference type="InterPro" id="IPR024618">
    <property type="entry name" value="DUF3857"/>
</dbReference>
<sequence>MTLIKILNPVGKIVFLSFLLFGTFHLASAQSDFNVNKINPLLLTDANAVIRLEEDYFEILSKSEAKLHHRFAVTILNEKGEDEHNQMVVGYDKFTKITDMEGAIYDASGKPLKKLKGSDIKDYSYGAAGDDISDARFKLVDFGKKSYPYPYTIEFNYETRDRNMMFYPKWIPINAKKNAVEKSKFKIKTPAGFVFRYKEYNGIPVLKKSSDTDGLPVYEWVLENKPVIKTESYALPDNEFLPMVLTAPSDFEIQEYAGNFNRWEDLSKFYYILNKNRDVLPAATVAEIKNVIKDSKTDREKVLALYKWMQSRTRYVSIQLGIGGWQTIDATTVANKGYGDCKALTNFMVATLKQAGIPSYAALVRAGEDAEMNPDFPSSQFNHVIACIPLPKDTIWLECTSQTTAANFMGTFTGNRQALLVMPEGGKLVSTHYYDSGQNQRNRFTNVKLDENGNGHLLVRTEYKGLQQESRERLFHNYSQEEQKKWLLNHLELPNLELDKFEYAKGKEVIPVISENLDLKVKNCATKTGPRLFVKPNLLTRSLDLPSNTSERTGDFYLPSSEYDISDSDSLSFEIPAGLKPETTLPAFQIESVFGSFVIKTAFDNNKLIYSRKMVIKGGRFAAADYPKWIDFIKKVRKADRAQVVFIETKS</sequence>
<name>A0ABR9WIT8_9BACT</name>
<dbReference type="Pfam" id="PF01841">
    <property type="entry name" value="Transglut_core"/>
    <property type="match status" value="1"/>
</dbReference>
<evidence type="ECO:0000259" key="2">
    <source>
        <dbReference type="Pfam" id="PF12969"/>
    </source>
</evidence>
<dbReference type="InterPro" id="IPR038765">
    <property type="entry name" value="Papain-like_cys_pep_sf"/>
</dbReference>
<feature type="domain" description="DUF3857" evidence="2">
    <location>
        <begin position="66"/>
        <end position="226"/>
    </location>
</feature>
<evidence type="ECO:0000259" key="1">
    <source>
        <dbReference type="Pfam" id="PF01841"/>
    </source>
</evidence>
<comment type="caution">
    <text evidence="3">The sequence shown here is derived from an EMBL/GenBank/DDBJ whole genome shotgun (WGS) entry which is preliminary data.</text>
</comment>
<dbReference type="Gene3D" id="3.10.620.30">
    <property type="match status" value="1"/>
</dbReference>
<accession>A0ABR9WIT8</accession>
<keyword evidence="4" id="KW-1185">Reference proteome</keyword>
<dbReference type="SUPFAM" id="SSF54001">
    <property type="entry name" value="Cysteine proteinases"/>
    <property type="match status" value="1"/>
</dbReference>
<reference evidence="4" key="1">
    <citation type="submission" date="2023-07" db="EMBL/GenBank/DDBJ databases">
        <title>Dyadobacter sp. nov 'subterranea' isolated from contaminted grondwater.</title>
        <authorList>
            <person name="Szabo I."/>
            <person name="Al-Omari J."/>
            <person name="Szerdahelyi S.G."/>
            <person name="Rado J."/>
        </authorList>
    </citation>
    <scope>NUCLEOTIDE SEQUENCE [LARGE SCALE GENOMIC DNA]</scope>
    <source>
        <strain evidence="4">UP-52</strain>
    </source>
</reference>
<dbReference type="RefSeq" id="WP_194123729.1">
    <property type="nucleotide sequence ID" value="NZ_JACYGY010000002.1"/>
</dbReference>